<gene>
    <name evidence="1" type="ORF">JOB18_036969</name>
</gene>
<dbReference type="InterPro" id="IPR039669">
    <property type="entry name" value="TANK"/>
</dbReference>
<proteinExistence type="predicted"/>
<name>A0AAV6QSW2_SOLSE</name>
<dbReference type="EMBL" id="JAGKHQ010000016">
    <property type="protein sequence ID" value="KAG7494749.1"/>
    <property type="molecule type" value="Genomic_DNA"/>
</dbReference>
<dbReference type="AlphaFoldDB" id="A0AAV6QSW2"/>
<dbReference type="GO" id="GO:0043124">
    <property type="term" value="P:negative regulation of canonical NF-kappaB signal transduction"/>
    <property type="evidence" value="ECO:0007669"/>
    <property type="project" value="InterPro"/>
</dbReference>
<dbReference type="PANTHER" id="PTHR15249:SF0">
    <property type="entry name" value="TRAF FAMILY MEMBER-ASSOCIATED NF-KAPPA-B ACTIVATOR"/>
    <property type="match status" value="1"/>
</dbReference>
<dbReference type="EMBL" id="JAGKHQ010000016">
    <property type="protein sequence ID" value="KAG7494747.1"/>
    <property type="molecule type" value="Genomic_DNA"/>
</dbReference>
<protein>
    <submittedName>
        <fullName evidence="1">Uncharacterized protein</fullName>
    </submittedName>
</protein>
<evidence type="ECO:0000313" key="1">
    <source>
        <dbReference type="EMBL" id="KAG7494747.1"/>
    </source>
</evidence>
<organism evidence="1 2">
    <name type="scientific">Solea senegalensis</name>
    <name type="common">Senegalese sole</name>
    <dbReference type="NCBI Taxonomy" id="28829"/>
    <lineage>
        <taxon>Eukaryota</taxon>
        <taxon>Metazoa</taxon>
        <taxon>Chordata</taxon>
        <taxon>Craniata</taxon>
        <taxon>Vertebrata</taxon>
        <taxon>Euteleostomi</taxon>
        <taxon>Actinopterygii</taxon>
        <taxon>Neopterygii</taxon>
        <taxon>Teleostei</taxon>
        <taxon>Neoteleostei</taxon>
        <taxon>Acanthomorphata</taxon>
        <taxon>Carangaria</taxon>
        <taxon>Pleuronectiformes</taxon>
        <taxon>Pleuronectoidei</taxon>
        <taxon>Soleidae</taxon>
        <taxon>Solea</taxon>
    </lineage>
</organism>
<dbReference type="Proteomes" id="UP000693946">
    <property type="component" value="Linkage Group LG4"/>
</dbReference>
<comment type="caution">
    <text evidence="1">The sequence shown here is derived from an EMBL/GenBank/DDBJ whole genome shotgun (WGS) entry which is preliminary data.</text>
</comment>
<evidence type="ECO:0000313" key="2">
    <source>
        <dbReference type="Proteomes" id="UP000693946"/>
    </source>
</evidence>
<sequence>MEEAYSELYQQFLRMRLLCLRQAALLHKLTAALQKQQGATVPNGELSDLMSIPVQCTQEIPLFFHERPQPVTATALNPDAQCGINGLPGNLGTWSDLLAEDMSKLSVNLPQWRKECGTLEHFVAPMSTLDSARWQGASSTESKTAGQVGRPSRDRCLHKMMMPLSDSISEGNDFLGQSDGLLLSDVALQSHVCDFCQAVFPGDTTTKGEFLRHLHTHIT</sequence>
<reference evidence="1" key="2">
    <citation type="submission" date="2021-03" db="EMBL/GenBank/DDBJ databases">
        <authorList>
            <person name="Guerrero-Cozar I."/>
            <person name="Gomez-Garrido J."/>
            <person name="Berbel C."/>
            <person name="Martinez-Blanch J.F."/>
            <person name="Alioto T."/>
            <person name="Claros M.G."/>
            <person name="Gagnaire P.A."/>
            <person name="Manchado M."/>
        </authorList>
    </citation>
    <scope>NUCLEOTIDE SEQUENCE</scope>
    <source>
        <strain evidence="1">Sse05_10M</strain>
        <tissue evidence="1">Blood</tissue>
    </source>
</reference>
<dbReference type="PANTHER" id="PTHR15249">
    <property type="entry name" value="TRAF FAMILY MEMBER-ASSOCIATED NF-KAPPA-B ACTIVATOR"/>
    <property type="match status" value="1"/>
</dbReference>
<keyword evidence="2" id="KW-1185">Reference proteome</keyword>
<accession>A0AAV6QSW2</accession>
<reference evidence="1 2" key="1">
    <citation type="journal article" date="2021" name="Sci. Rep.">
        <title>Chromosome anchoring in Senegalese sole (Solea senegalensis) reveals sex-associated markers and genome rearrangements in flatfish.</title>
        <authorList>
            <person name="Guerrero-Cozar I."/>
            <person name="Gomez-Garrido J."/>
            <person name="Berbel C."/>
            <person name="Martinez-Blanch J.F."/>
            <person name="Alioto T."/>
            <person name="Claros M.G."/>
            <person name="Gagnaire P.A."/>
            <person name="Manchado M."/>
        </authorList>
    </citation>
    <scope>NUCLEOTIDE SEQUENCE [LARGE SCALE GENOMIC DNA]</scope>
    <source>
        <strain evidence="1">Sse05_10M</strain>
    </source>
</reference>